<evidence type="ECO:0000313" key="2">
    <source>
        <dbReference type="EMBL" id="KAK9688134.1"/>
    </source>
</evidence>
<evidence type="ECO:0000313" key="3">
    <source>
        <dbReference type="Proteomes" id="UP001458880"/>
    </source>
</evidence>
<proteinExistence type="predicted"/>
<feature type="signal peptide" evidence="1">
    <location>
        <begin position="1"/>
        <end position="19"/>
    </location>
</feature>
<organism evidence="2 3">
    <name type="scientific">Popillia japonica</name>
    <name type="common">Japanese beetle</name>
    <dbReference type="NCBI Taxonomy" id="7064"/>
    <lineage>
        <taxon>Eukaryota</taxon>
        <taxon>Metazoa</taxon>
        <taxon>Ecdysozoa</taxon>
        <taxon>Arthropoda</taxon>
        <taxon>Hexapoda</taxon>
        <taxon>Insecta</taxon>
        <taxon>Pterygota</taxon>
        <taxon>Neoptera</taxon>
        <taxon>Endopterygota</taxon>
        <taxon>Coleoptera</taxon>
        <taxon>Polyphaga</taxon>
        <taxon>Scarabaeiformia</taxon>
        <taxon>Scarabaeidae</taxon>
        <taxon>Rutelinae</taxon>
        <taxon>Popillia</taxon>
    </lineage>
</organism>
<keyword evidence="1" id="KW-0732">Signal</keyword>
<evidence type="ECO:0000256" key="1">
    <source>
        <dbReference type="SAM" id="SignalP"/>
    </source>
</evidence>
<keyword evidence="3" id="KW-1185">Reference proteome</keyword>
<protein>
    <submittedName>
        <fullName evidence="2">Uncharacterized protein</fullName>
    </submittedName>
</protein>
<dbReference type="AlphaFoldDB" id="A0AAW1IED6"/>
<reference evidence="2 3" key="1">
    <citation type="journal article" date="2024" name="BMC Genomics">
        <title>De novo assembly and annotation of Popillia japonica's genome with initial clues to its potential as an invasive pest.</title>
        <authorList>
            <person name="Cucini C."/>
            <person name="Boschi S."/>
            <person name="Funari R."/>
            <person name="Cardaioli E."/>
            <person name="Iannotti N."/>
            <person name="Marturano G."/>
            <person name="Paoli F."/>
            <person name="Bruttini M."/>
            <person name="Carapelli A."/>
            <person name="Frati F."/>
            <person name="Nardi F."/>
        </authorList>
    </citation>
    <scope>NUCLEOTIDE SEQUENCE [LARGE SCALE GENOMIC DNA]</scope>
    <source>
        <strain evidence="2">DMR45628</strain>
    </source>
</reference>
<gene>
    <name evidence="2" type="ORF">QE152_g35756</name>
</gene>
<dbReference type="Proteomes" id="UP001458880">
    <property type="component" value="Unassembled WGS sequence"/>
</dbReference>
<dbReference type="EMBL" id="JASPKY010000604">
    <property type="protein sequence ID" value="KAK9688134.1"/>
    <property type="molecule type" value="Genomic_DNA"/>
</dbReference>
<name>A0AAW1IED6_POPJA</name>
<feature type="chain" id="PRO_5043844733" evidence="1">
    <location>
        <begin position="20"/>
        <end position="167"/>
    </location>
</feature>
<comment type="caution">
    <text evidence="2">The sequence shown here is derived from an EMBL/GenBank/DDBJ whole genome shotgun (WGS) entry which is preliminary data.</text>
</comment>
<sequence length="167" mass="19374">MKHFIILTTLTVLIISTQCKHHKKKQTGLFGFFPDLPKLSHHLFKLAFKGSADDSHEDDHYDEGLDCDHYGGKHKHKHGYYHKDKKVAYRPYYVDQDYLVQSPGYPYQVSAPAPAQAYYATSHTTLIPIQEQSAYASHLPQNYESLDNYNLHHVQNVHDHNLHQSLF</sequence>
<accession>A0AAW1IED6</accession>